<organism evidence="3">
    <name type="scientific">Schistosoma curassoni</name>
    <dbReference type="NCBI Taxonomy" id="6186"/>
    <lineage>
        <taxon>Eukaryota</taxon>
        <taxon>Metazoa</taxon>
        <taxon>Spiralia</taxon>
        <taxon>Lophotrochozoa</taxon>
        <taxon>Platyhelminthes</taxon>
        <taxon>Trematoda</taxon>
        <taxon>Digenea</taxon>
        <taxon>Strigeidida</taxon>
        <taxon>Schistosomatoidea</taxon>
        <taxon>Schistosomatidae</taxon>
        <taxon>Schistosoma</taxon>
    </lineage>
</organism>
<protein>
    <submittedName>
        <fullName evidence="1 3">Uncharacterized protein</fullName>
    </submittedName>
</protein>
<accession>A0A183JK25</accession>
<proteinExistence type="predicted"/>
<keyword evidence="2" id="KW-1185">Reference proteome</keyword>
<reference evidence="3" key="1">
    <citation type="submission" date="2016-06" db="UniProtKB">
        <authorList>
            <consortium name="WormBaseParasite"/>
        </authorList>
    </citation>
    <scope>IDENTIFICATION</scope>
</reference>
<reference evidence="1 2" key="2">
    <citation type="submission" date="2018-11" db="EMBL/GenBank/DDBJ databases">
        <authorList>
            <consortium name="Pathogen Informatics"/>
        </authorList>
    </citation>
    <scope>NUCLEOTIDE SEQUENCE [LARGE SCALE GENOMIC DNA]</scope>
    <source>
        <strain evidence="1">Dakar</strain>
        <strain evidence="2">Dakar, Senegal</strain>
    </source>
</reference>
<name>A0A183JK25_9TREM</name>
<sequence length="39" mass="4361">MKKFHKSPSNLRLRLMITSVTASNTNCIFVVSVAHVKCV</sequence>
<evidence type="ECO:0000313" key="3">
    <source>
        <dbReference type="WBParaSite" id="SCUD_0000305301-mRNA-1"/>
    </source>
</evidence>
<dbReference type="Proteomes" id="UP000279833">
    <property type="component" value="Unassembled WGS sequence"/>
</dbReference>
<gene>
    <name evidence="1" type="ORF">SCUD_LOCUS3053</name>
</gene>
<dbReference type="WBParaSite" id="SCUD_0000305301-mRNA-1">
    <property type="protein sequence ID" value="SCUD_0000305301-mRNA-1"/>
    <property type="gene ID" value="SCUD_0000305301"/>
</dbReference>
<evidence type="ECO:0000313" key="2">
    <source>
        <dbReference type="Proteomes" id="UP000279833"/>
    </source>
</evidence>
<evidence type="ECO:0000313" key="1">
    <source>
        <dbReference type="EMBL" id="VDO78938.1"/>
    </source>
</evidence>
<dbReference type="EMBL" id="UZAK01003267">
    <property type="protein sequence ID" value="VDO78938.1"/>
    <property type="molecule type" value="Genomic_DNA"/>
</dbReference>
<dbReference type="AlphaFoldDB" id="A0A183JK25"/>